<evidence type="ECO:0000256" key="1">
    <source>
        <dbReference type="SAM" id="Phobius"/>
    </source>
</evidence>
<dbReference type="EMBL" id="LN857918">
    <property type="protein sequence ID" value="CDQ01426.1"/>
    <property type="molecule type" value="Genomic_DNA"/>
</dbReference>
<keyword evidence="1" id="KW-0812">Transmembrane</keyword>
<dbReference type="EMBL" id="LN864330">
    <property type="protein sequence ID" value="CDQ01650.1"/>
    <property type="molecule type" value="Genomic_DNA"/>
</dbReference>
<accession>A0A1U7F2C7</accession>
<dbReference type="AlphaFoldDB" id="A0A1U7F2C7"/>
<reference evidence="2" key="1">
    <citation type="journal article" date="2007" name="Science">
        <title>Draft genome of the filarial nematode parasite Brugia malayi.</title>
        <authorList>
            <person name="Ghedin E."/>
            <person name="Wang S."/>
            <person name="Spiro D."/>
            <person name="Caler E."/>
            <person name="Zhao Q."/>
            <person name="Crabtree J."/>
            <person name="Allen J.E."/>
            <person name="Delcher A.L."/>
            <person name="Guiliano D.B."/>
            <person name="Miranda-Saavedra D."/>
            <person name="Angiuoli S.V."/>
            <person name="Creasy T."/>
            <person name="Amedeo P."/>
            <person name="Haas B."/>
            <person name="El-Sayed N.M."/>
            <person name="Wortman J.R."/>
            <person name="Feldblyum T."/>
            <person name="Tallon L."/>
            <person name="Schatz M."/>
            <person name="Shumway M."/>
            <person name="Koo H."/>
            <person name="Salzberg S.L."/>
            <person name="Schobel S."/>
            <person name="Pertea M."/>
            <person name="Pop M."/>
            <person name="White O."/>
            <person name="Barton G.J."/>
            <person name="Carlow C.K."/>
            <person name="Crawford M.J."/>
            <person name="Daub J."/>
            <person name="Dimmic M.W."/>
            <person name="Estes C.F."/>
            <person name="Foster J.M."/>
            <person name="Ganatra M."/>
            <person name="Gregory W.F."/>
            <person name="Johnson N.M."/>
            <person name="Jin J."/>
            <person name="Komuniecki R."/>
            <person name="Korf I."/>
            <person name="Kumar S."/>
            <person name="Laney S."/>
            <person name="Li B.W."/>
            <person name="Li W."/>
            <person name="Lindblom T.H."/>
            <person name="Lustigman S."/>
            <person name="Ma D."/>
            <person name="Maina C.V."/>
            <person name="Martin D.M."/>
            <person name="McCarter J.P."/>
            <person name="McReynolds L."/>
            <person name="Mitreva M."/>
            <person name="Nutman T.B."/>
            <person name="Parkinson J."/>
            <person name="Peregrin-Alvarez J.M."/>
            <person name="Poole C."/>
            <person name="Ren Q."/>
            <person name="Saunders L."/>
            <person name="Sluder A.E."/>
            <person name="Smith K."/>
            <person name="Stanke M."/>
            <person name="Unnasch T.R."/>
            <person name="Ware J."/>
            <person name="Wei A.D."/>
            <person name="Weil G."/>
            <person name="Williams D.J."/>
            <person name="Zhang Y."/>
            <person name="Williams S.A."/>
            <person name="Fraser-Liggett C."/>
            <person name="Slatko B."/>
            <person name="Blaxter M.L."/>
            <person name="Scott A.L."/>
        </authorList>
    </citation>
    <scope>NUCLEOTIDE SEQUENCE</scope>
    <source>
        <strain evidence="2">FR3</strain>
    </source>
</reference>
<keyword evidence="1" id="KW-0472">Membrane</keyword>
<dbReference type="EMBL" id="LN857919">
    <property type="protein sequence ID" value="CDQ01428.1"/>
    <property type="molecule type" value="Genomic_DNA"/>
</dbReference>
<evidence type="ECO:0000313" key="5">
    <source>
        <dbReference type="EMBL" id="CDQ01610.1"/>
    </source>
</evidence>
<feature type="transmembrane region" description="Helical" evidence="1">
    <location>
        <begin position="12"/>
        <end position="32"/>
    </location>
</feature>
<proteinExistence type="predicted"/>
<sequence>MYTLDIYVYNDSAIIMYVKCSVVLLEVCYWNFIVL</sequence>
<evidence type="ECO:0000313" key="3">
    <source>
        <dbReference type="EMBL" id="CDQ01428.1"/>
    </source>
</evidence>
<reference evidence="2" key="2">
    <citation type="submission" date="2012-12" db="EMBL/GenBank/DDBJ databases">
        <authorList>
            <consortium name="WormBase Consortium"/>
            <person name="Ghedin E."/>
            <person name="Paulini M."/>
        </authorList>
    </citation>
    <scope>NUCLEOTIDE SEQUENCE</scope>
    <source>
        <strain evidence="2">FR3</strain>
    </source>
</reference>
<protein>
    <submittedName>
        <fullName evidence="2">Bm773</fullName>
    </submittedName>
    <submittedName>
        <fullName evidence="3">Bm776</fullName>
    </submittedName>
    <submittedName>
        <fullName evidence="4">Bm931</fullName>
    </submittedName>
    <submittedName>
        <fullName evidence="5">Bm953</fullName>
    </submittedName>
    <submittedName>
        <fullName evidence="6">Bm990</fullName>
    </submittedName>
</protein>
<evidence type="ECO:0000313" key="4">
    <source>
        <dbReference type="EMBL" id="CDQ01588.1"/>
    </source>
</evidence>
<gene>
    <name evidence="2" type="primary">Bm773</name>
    <name evidence="3" type="synonym">Bm776</name>
    <name evidence="4" type="synonym">Bm931</name>
    <name evidence="5" type="synonym">Bm953</name>
    <name evidence="6" type="synonym">Bm990</name>
    <name evidence="2" type="ORF">BM_Bm773</name>
    <name evidence="3" type="ORF">BM_Bm776</name>
    <name evidence="4" type="ORF">BM_Bm931</name>
    <name evidence="5" type="ORF">BM_Bm953</name>
    <name evidence="6" type="ORF">BM_Bm990</name>
</gene>
<name>A0A1U7F2C7_BRUMA</name>
<keyword evidence="1" id="KW-1133">Transmembrane helix</keyword>
<dbReference type="EMBL" id="LN861960">
    <property type="protein sequence ID" value="CDQ01588.1"/>
    <property type="molecule type" value="Genomic_DNA"/>
</dbReference>
<evidence type="ECO:0000313" key="2">
    <source>
        <dbReference type="EMBL" id="CDQ01426.1"/>
    </source>
</evidence>
<dbReference type="EMBL" id="LN863357">
    <property type="protein sequence ID" value="CDQ01610.1"/>
    <property type="molecule type" value="Genomic_DNA"/>
</dbReference>
<evidence type="ECO:0000313" key="6">
    <source>
        <dbReference type="EMBL" id="CDQ01650.1"/>
    </source>
</evidence>
<organism evidence="2">
    <name type="scientific">Brugia malayi</name>
    <name type="common">Filarial nematode worm</name>
    <dbReference type="NCBI Taxonomy" id="6279"/>
    <lineage>
        <taxon>Eukaryota</taxon>
        <taxon>Metazoa</taxon>
        <taxon>Ecdysozoa</taxon>
        <taxon>Nematoda</taxon>
        <taxon>Chromadorea</taxon>
        <taxon>Rhabditida</taxon>
        <taxon>Spirurina</taxon>
        <taxon>Spiruromorpha</taxon>
        <taxon>Filarioidea</taxon>
        <taxon>Onchocercidae</taxon>
        <taxon>Brugia</taxon>
    </lineage>
</organism>